<evidence type="ECO:0008006" key="3">
    <source>
        <dbReference type="Google" id="ProtNLM"/>
    </source>
</evidence>
<dbReference type="OrthoDB" id="3365698at2759"/>
<reference evidence="1" key="1">
    <citation type="submission" date="2020-11" db="EMBL/GenBank/DDBJ databases">
        <authorList>
            <consortium name="DOE Joint Genome Institute"/>
            <person name="Ahrendt S."/>
            <person name="Riley R."/>
            <person name="Andreopoulos W."/>
            <person name="Labutti K."/>
            <person name="Pangilinan J."/>
            <person name="Ruiz-Duenas F.J."/>
            <person name="Barrasa J.M."/>
            <person name="Sanchez-Garcia M."/>
            <person name="Camarero S."/>
            <person name="Miyauchi S."/>
            <person name="Serrano A."/>
            <person name="Linde D."/>
            <person name="Babiker R."/>
            <person name="Drula E."/>
            <person name="Ayuso-Fernandez I."/>
            <person name="Pacheco R."/>
            <person name="Padilla G."/>
            <person name="Ferreira P."/>
            <person name="Barriuso J."/>
            <person name="Kellner H."/>
            <person name="Castanera R."/>
            <person name="Alfaro M."/>
            <person name="Ramirez L."/>
            <person name="Pisabarro A.G."/>
            <person name="Kuo A."/>
            <person name="Tritt A."/>
            <person name="Lipzen A."/>
            <person name="He G."/>
            <person name="Yan M."/>
            <person name="Ng V."/>
            <person name="Cullen D."/>
            <person name="Martin F."/>
            <person name="Rosso M.-N."/>
            <person name="Henrissat B."/>
            <person name="Hibbett D."/>
            <person name="Martinez A.T."/>
            <person name="Grigoriev I.V."/>
        </authorList>
    </citation>
    <scope>NUCLEOTIDE SEQUENCE</scope>
    <source>
        <strain evidence="1">AH 40177</strain>
    </source>
</reference>
<proteinExistence type="predicted"/>
<name>A0A9P5PNC3_9AGAR</name>
<gene>
    <name evidence="1" type="ORF">BDP27DRAFT_1332393</name>
</gene>
<evidence type="ECO:0000313" key="1">
    <source>
        <dbReference type="EMBL" id="KAF9065170.1"/>
    </source>
</evidence>
<sequence>MSSNVDARSTSESSQLNPLLLSYQKDYTETLTKIRSNDIPSSSDEKDELHARIVRARNDLDSCTEDTICAHILKTLELQESLLAPIRTLPSEILHEIFQLVVRTSLKTGLKVGIRYASGNQKSRKLSGTAFLFTWVCICWRNEAISQPALWSCIDVQFRYINLQHHSFEALELLKECILRSGSYAPMDVRIGLDYSNHQAISPACLDILEMLLGRADRWRTLRLNAFGRSNFPRQIIDLFDAKHARAPSVPLFPLLEDLELTLRRYKPPSLAPMFHYFPPLRSLDIPSLFESDTLNFDVLWKLRVGVYNGHSLAGLLRRCPSLKYLKVSRFASQHRSTWTTSSINTQVISHPLLSRLEVGNIDKNFRYGAWSFVCLPSLTQLDVSVNSEEEDLEAPVELRAPLIELKEMIQRSKCTLEKVNLILPELDTTPPDVALETAEKFFEDFPAPYLSLRVDHMPWPDWRQVQEDVQEDLEADMMMFGDEADEFWDSSGTEY</sequence>
<dbReference type="SUPFAM" id="SSF52047">
    <property type="entry name" value="RNI-like"/>
    <property type="match status" value="1"/>
</dbReference>
<dbReference type="EMBL" id="JADNRY010000108">
    <property type="protein sequence ID" value="KAF9065170.1"/>
    <property type="molecule type" value="Genomic_DNA"/>
</dbReference>
<dbReference type="InterPro" id="IPR032675">
    <property type="entry name" value="LRR_dom_sf"/>
</dbReference>
<dbReference type="AlphaFoldDB" id="A0A9P5PNC3"/>
<evidence type="ECO:0000313" key="2">
    <source>
        <dbReference type="Proteomes" id="UP000772434"/>
    </source>
</evidence>
<dbReference type="Gene3D" id="3.80.10.10">
    <property type="entry name" value="Ribonuclease Inhibitor"/>
    <property type="match status" value="1"/>
</dbReference>
<keyword evidence="2" id="KW-1185">Reference proteome</keyword>
<accession>A0A9P5PNC3</accession>
<dbReference type="Proteomes" id="UP000772434">
    <property type="component" value="Unassembled WGS sequence"/>
</dbReference>
<organism evidence="1 2">
    <name type="scientific">Rhodocollybia butyracea</name>
    <dbReference type="NCBI Taxonomy" id="206335"/>
    <lineage>
        <taxon>Eukaryota</taxon>
        <taxon>Fungi</taxon>
        <taxon>Dikarya</taxon>
        <taxon>Basidiomycota</taxon>
        <taxon>Agaricomycotina</taxon>
        <taxon>Agaricomycetes</taxon>
        <taxon>Agaricomycetidae</taxon>
        <taxon>Agaricales</taxon>
        <taxon>Marasmiineae</taxon>
        <taxon>Omphalotaceae</taxon>
        <taxon>Rhodocollybia</taxon>
    </lineage>
</organism>
<protein>
    <recommendedName>
        <fullName evidence="3">F-box domain-containing protein</fullName>
    </recommendedName>
</protein>
<comment type="caution">
    <text evidence="1">The sequence shown here is derived from an EMBL/GenBank/DDBJ whole genome shotgun (WGS) entry which is preliminary data.</text>
</comment>